<gene>
    <name evidence="2" type="ORF">L3081_03175</name>
</gene>
<dbReference type="EMBL" id="JAKKSL010000001">
    <property type="protein sequence ID" value="MCI2282582.1"/>
    <property type="molecule type" value="Genomic_DNA"/>
</dbReference>
<feature type="compositionally biased region" description="Basic and acidic residues" evidence="1">
    <location>
        <begin position="39"/>
        <end position="53"/>
    </location>
</feature>
<feature type="compositionally biased region" description="Polar residues" evidence="1">
    <location>
        <begin position="1"/>
        <end position="12"/>
    </location>
</feature>
<feature type="compositionally biased region" description="Low complexity" evidence="1">
    <location>
        <begin position="14"/>
        <end position="33"/>
    </location>
</feature>
<protein>
    <submittedName>
        <fullName evidence="2">Uncharacterized protein</fullName>
    </submittedName>
</protein>
<evidence type="ECO:0000256" key="1">
    <source>
        <dbReference type="SAM" id="MobiDB-lite"/>
    </source>
</evidence>
<name>A0ABS9WYH6_9GAMM</name>
<comment type="caution">
    <text evidence="2">The sequence shown here is derived from an EMBL/GenBank/DDBJ whole genome shotgun (WGS) entry which is preliminary data.</text>
</comment>
<keyword evidence="3" id="KW-1185">Reference proteome</keyword>
<reference evidence="2" key="1">
    <citation type="submission" date="2022-01" db="EMBL/GenBank/DDBJ databases">
        <title>Colwellia maritima, isolated from seawater.</title>
        <authorList>
            <person name="Kristyanto S."/>
            <person name="Jung J."/>
            <person name="Jeon C.O."/>
        </authorList>
    </citation>
    <scope>NUCLEOTIDE SEQUENCE</scope>
    <source>
        <strain evidence="2">MSW7</strain>
    </source>
</reference>
<evidence type="ECO:0000313" key="2">
    <source>
        <dbReference type="EMBL" id="MCI2282582.1"/>
    </source>
</evidence>
<sequence>MALVNTLQNMEIGSSDTDISSNTDSSKASKSNKVLTTNTEEKTEDNSDEIVIK</sequence>
<dbReference type="RefSeq" id="WP_242283402.1">
    <property type="nucleotide sequence ID" value="NZ_JAKKSL010000001.1"/>
</dbReference>
<proteinExistence type="predicted"/>
<feature type="region of interest" description="Disordered" evidence="1">
    <location>
        <begin position="1"/>
        <end position="53"/>
    </location>
</feature>
<evidence type="ECO:0000313" key="3">
    <source>
        <dbReference type="Proteomes" id="UP001139646"/>
    </source>
</evidence>
<accession>A0ABS9WYH6</accession>
<organism evidence="2 3">
    <name type="scientific">Colwellia maritima</name>
    <dbReference type="NCBI Taxonomy" id="2912588"/>
    <lineage>
        <taxon>Bacteria</taxon>
        <taxon>Pseudomonadati</taxon>
        <taxon>Pseudomonadota</taxon>
        <taxon>Gammaproteobacteria</taxon>
        <taxon>Alteromonadales</taxon>
        <taxon>Colwelliaceae</taxon>
        <taxon>Colwellia</taxon>
    </lineage>
</organism>
<dbReference type="Proteomes" id="UP001139646">
    <property type="component" value="Unassembled WGS sequence"/>
</dbReference>